<evidence type="ECO:0000256" key="3">
    <source>
        <dbReference type="ARBA" id="ARBA00022692"/>
    </source>
</evidence>
<accession>A0A2U8I6L8</accession>
<comment type="subcellular location">
    <subcellularLocation>
        <location evidence="1">Cell membrane</location>
        <topology evidence="1">Single-pass type II membrane protein</topology>
    </subcellularLocation>
</comment>
<sequence length="217" mass="24439">MEIYTTANDQADAVRRFFSENIRVLVVSVVLGISVLIGWHYWQNHQNTTLKAASFSYQQVSEALFPRDKDLGDKKSIDKDHDVAAAEKFIQDNNNNYGVFIALELANYFVEQKAFDRAEQQLTLAVDQTKDENLLSLINLRLARLQSQLKKPDTALKTLNKIQGEGWMAMAEDIRGDLFLSKGDIVAARAAYTKGIESNASQALQVLLRLKLDDLSD</sequence>
<evidence type="ECO:0000256" key="6">
    <source>
        <dbReference type="ARBA" id="ARBA00023186"/>
    </source>
</evidence>
<evidence type="ECO:0000256" key="7">
    <source>
        <dbReference type="ARBA" id="ARBA00024197"/>
    </source>
</evidence>
<dbReference type="PANTHER" id="PTHR38035">
    <property type="entry name" value="UPF0070 PROTEIN YFGM"/>
    <property type="match status" value="1"/>
</dbReference>
<keyword evidence="3 9" id="KW-0812">Transmembrane</keyword>
<dbReference type="SUPFAM" id="SSF81901">
    <property type="entry name" value="HCP-like"/>
    <property type="match status" value="1"/>
</dbReference>
<dbReference type="GO" id="GO:0044877">
    <property type="term" value="F:protein-containing complex binding"/>
    <property type="evidence" value="ECO:0007669"/>
    <property type="project" value="InterPro"/>
</dbReference>
<feature type="transmembrane region" description="Helical" evidence="9">
    <location>
        <begin position="24"/>
        <end position="42"/>
    </location>
</feature>
<keyword evidence="12" id="KW-1185">Reference proteome</keyword>
<feature type="domain" description="Ancillary SecYEG translocon subunit/Cell division coordinator CpoB TPR" evidence="10">
    <location>
        <begin position="15"/>
        <end position="216"/>
    </location>
</feature>
<evidence type="ECO:0000256" key="2">
    <source>
        <dbReference type="ARBA" id="ARBA00022475"/>
    </source>
</evidence>
<keyword evidence="4 9" id="KW-1133">Transmembrane helix</keyword>
<dbReference type="GO" id="GO:0005886">
    <property type="term" value="C:plasma membrane"/>
    <property type="evidence" value="ECO:0007669"/>
    <property type="project" value="UniProtKB-SubCell"/>
</dbReference>
<evidence type="ECO:0000313" key="12">
    <source>
        <dbReference type="Proteomes" id="UP000261875"/>
    </source>
</evidence>
<dbReference type="PANTHER" id="PTHR38035:SF1">
    <property type="entry name" value="ANCILLARY SECYEG TRANSLOCON SUBUNIT"/>
    <property type="match status" value="1"/>
</dbReference>
<dbReference type="InterPro" id="IPR026039">
    <property type="entry name" value="YfgM"/>
</dbReference>
<dbReference type="PIRSF" id="PIRSF006170">
    <property type="entry name" value="YfgM"/>
    <property type="match status" value="1"/>
</dbReference>
<dbReference type="Proteomes" id="UP000261875">
    <property type="component" value="Chromosome"/>
</dbReference>
<evidence type="ECO:0000256" key="9">
    <source>
        <dbReference type="SAM" id="Phobius"/>
    </source>
</evidence>
<organism evidence="11 12">
    <name type="scientific">Candidatus Fukatsuia symbiotica</name>
    <dbReference type="NCBI Taxonomy" id="1878942"/>
    <lineage>
        <taxon>Bacteria</taxon>
        <taxon>Pseudomonadati</taxon>
        <taxon>Pseudomonadota</taxon>
        <taxon>Gammaproteobacteria</taxon>
        <taxon>Enterobacterales</taxon>
        <taxon>Yersiniaceae</taxon>
        <taxon>Candidatus Fukatsuia</taxon>
    </lineage>
</organism>
<keyword evidence="6" id="KW-0143">Chaperone</keyword>
<dbReference type="KEGG" id="fsm:CCS41_10395"/>
<dbReference type="RefSeq" id="WP_072550093.1">
    <property type="nucleotide sequence ID" value="NZ_CP021659.1"/>
</dbReference>
<dbReference type="STRING" id="1878942.GCA_900128755_01300"/>
<keyword evidence="5 9" id="KW-0472">Membrane</keyword>
<dbReference type="InterPro" id="IPR018704">
    <property type="entry name" value="SecYEG/CpoB_TPR"/>
</dbReference>
<protein>
    <recommendedName>
        <fullName evidence="8">Ancillary SecYEG translocon subunit</fullName>
    </recommendedName>
</protein>
<evidence type="ECO:0000256" key="1">
    <source>
        <dbReference type="ARBA" id="ARBA00004401"/>
    </source>
</evidence>
<evidence type="ECO:0000256" key="8">
    <source>
        <dbReference type="ARBA" id="ARBA00024235"/>
    </source>
</evidence>
<evidence type="ECO:0000256" key="5">
    <source>
        <dbReference type="ARBA" id="ARBA00023136"/>
    </source>
</evidence>
<dbReference type="Gene3D" id="1.25.40.10">
    <property type="entry name" value="Tetratricopeptide repeat domain"/>
    <property type="match status" value="1"/>
</dbReference>
<dbReference type="EMBL" id="CP021659">
    <property type="protein sequence ID" value="AWK14788.1"/>
    <property type="molecule type" value="Genomic_DNA"/>
</dbReference>
<proteinExistence type="inferred from homology"/>
<evidence type="ECO:0000313" key="11">
    <source>
        <dbReference type="EMBL" id="AWK14788.1"/>
    </source>
</evidence>
<comment type="similarity">
    <text evidence="7">Belongs to the YfgM family.</text>
</comment>
<dbReference type="AlphaFoldDB" id="A0A2U8I6L8"/>
<dbReference type="OrthoDB" id="9789675at2"/>
<reference evidence="11 12" key="1">
    <citation type="submission" date="2017-05" db="EMBL/GenBank/DDBJ databases">
        <title>Genome sequence of Candidatus Fukatsuia symbiotica and Candidatus Hamiltonella defensa from Acyrthosiphon pisum strain 5D.</title>
        <authorList>
            <person name="Patel V.A."/>
            <person name="Chevignon G."/>
            <person name="Russell J.A."/>
            <person name="Oliver K.M."/>
        </authorList>
    </citation>
    <scope>NUCLEOTIDE SEQUENCE [LARGE SCALE GENOMIC DNA]</scope>
    <source>
        <strain evidence="11 12">5D</strain>
    </source>
</reference>
<keyword evidence="2" id="KW-1003">Cell membrane</keyword>
<evidence type="ECO:0000259" key="10">
    <source>
        <dbReference type="Pfam" id="PF09976"/>
    </source>
</evidence>
<dbReference type="InterPro" id="IPR011990">
    <property type="entry name" value="TPR-like_helical_dom_sf"/>
</dbReference>
<evidence type="ECO:0000256" key="4">
    <source>
        <dbReference type="ARBA" id="ARBA00022989"/>
    </source>
</evidence>
<name>A0A2U8I6L8_9GAMM</name>
<dbReference type="Pfam" id="PF09976">
    <property type="entry name" value="TPR_21"/>
    <property type="match status" value="1"/>
</dbReference>
<gene>
    <name evidence="11" type="ORF">CCS41_10395</name>
</gene>